<gene>
    <name evidence="1" type="ORF">PHYSODRAFT_364743</name>
</gene>
<dbReference type="STRING" id="1094619.G4ZQ38"/>
<feature type="non-terminal residue" evidence="1">
    <location>
        <position position="1"/>
    </location>
</feature>
<dbReference type="AlphaFoldDB" id="G4ZQ38"/>
<name>G4ZQ38_PHYSP</name>
<reference evidence="1 2" key="1">
    <citation type="journal article" date="2006" name="Science">
        <title>Phytophthora genome sequences uncover evolutionary origins and mechanisms of pathogenesis.</title>
        <authorList>
            <person name="Tyler B.M."/>
            <person name="Tripathy S."/>
            <person name="Zhang X."/>
            <person name="Dehal P."/>
            <person name="Jiang R.H."/>
            <person name="Aerts A."/>
            <person name="Arredondo F.D."/>
            <person name="Baxter L."/>
            <person name="Bensasson D."/>
            <person name="Beynon J.L."/>
            <person name="Chapman J."/>
            <person name="Damasceno C.M."/>
            <person name="Dorrance A.E."/>
            <person name="Dou D."/>
            <person name="Dickerman A.W."/>
            <person name="Dubchak I.L."/>
            <person name="Garbelotto M."/>
            <person name="Gijzen M."/>
            <person name="Gordon S.G."/>
            <person name="Govers F."/>
            <person name="Grunwald N.J."/>
            <person name="Huang W."/>
            <person name="Ivors K.L."/>
            <person name="Jones R.W."/>
            <person name="Kamoun S."/>
            <person name="Krampis K."/>
            <person name="Lamour K.H."/>
            <person name="Lee M.K."/>
            <person name="McDonald W.H."/>
            <person name="Medina M."/>
            <person name="Meijer H.J."/>
            <person name="Nordberg E.K."/>
            <person name="Maclean D.J."/>
            <person name="Ospina-Giraldo M.D."/>
            <person name="Morris P.F."/>
            <person name="Phuntumart V."/>
            <person name="Putnam N.H."/>
            <person name="Rash S."/>
            <person name="Rose J.K."/>
            <person name="Sakihama Y."/>
            <person name="Salamov A.A."/>
            <person name="Savidor A."/>
            <person name="Scheuring C.F."/>
            <person name="Smith B.M."/>
            <person name="Sobral B.W."/>
            <person name="Terry A."/>
            <person name="Torto-Alalibo T.A."/>
            <person name="Win J."/>
            <person name="Xu Z."/>
            <person name="Zhang H."/>
            <person name="Grigoriev I.V."/>
            <person name="Rokhsar D.S."/>
            <person name="Boore J.L."/>
        </authorList>
    </citation>
    <scope>NUCLEOTIDE SEQUENCE [LARGE SCALE GENOMIC DNA]</scope>
    <source>
        <strain evidence="1 2">P6497</strain>
    </source>
</reference>
<keyword evidence="2" id="KW-1185">Reference proteome</keyword>
<sequence length="69" mass="7714">RPIDIHVEDELTYKDDLGITVGKWEVGLCGCCTHSAPNCLMATCFLCISLTQMMQHDLALVQLILVFVF</sequence>
<dbReference type="Proteomes" id="UP000002640">
    <property type="component" value="Unassembled WGS sequence"/>
</dbReference>
<proteinExistence type="predicted"/>
<organism evidence="1 2">
    <name type="scientific">Phytophthora sojae (strain P6497)</name>
    <name type="common">Soybean stem and root rot agent</name>
    <name type="synonym">Phytophthora megasperma f. sp. glycines</name>
    <dbReference type="NCBI Taxonomy" id="1094619"/>
    <lineage>
        <taxon>Eukaryota</taxon>
        <taxon>Sar</taxon>
        <taxon>Stramenopiles</taxon>
        <taxon>Oomycota</taxon>
        <taxon>Peronosporomycetes</taxon>
        <taxon>Peronosporales</taxon>
        <taxon>Peronosporaceae</taxon>
        <taxon>Phytophthora</taxon>
    </lineage>
</organism>
<dbReference type="EMBL" id="JH159155">
    <property type="protein sequence ID" value="EGZ14427.1"/>
    <property type="molecule type" value="Genomic_DNA"/>
</dbReference>
<accession>G4ZQ38</accession>
<dbReference type="GeneID" id="20650274"/>
<dbReference type="InParanoid" id="G4ZQ38"/>
<evidence type="ECO:0000313" key="1">
    <source>
        <dbReference type="EMBL" id="EGZ14427.1"/>
    </source>
</evidence>
<dbReference type="RefSeq" id="XP_009528176.1">
    <property type="nucleotide sequence ID" value="XM_009529881.1"/>
</dbReference>
<feature type="non-terminal residue" evidence="1">
    <location>
        <position position="69"/>
    </location>
</feature>
<dbReference type="KEGG" id="psoj:PHYSODRAFT_364743"/>
<evidence type="ECO:0000313" key="2">
    <source>
        <dbReference type="Proteomes" id="UP000002640"/>
    </source>
</evidence>
<protein>
    <submittedName>
        <fullName evidence="1">Uncharacterized protein</fullName>
    </submittedName>
</protein>